<evidence type="ECO:0000256" key="9">
    <source>
        <dbReference type="SAM" id="Phobius"/>
    </source>
</evidence>
<keyword evidence="11" id="KW-1185">Reference proteome</keyword>
<dbReference type="AlphaFoldDB" id="A0A974NS02"/>
<dbReference type="PANTHER" id="PTHR34295:SF4">
    <property type="entry name" value="BIOTIN TRANSPORTER BIOY-RELATED"/>
    <property type="match status" value="1"/>
</dbReference>
<evidence type="ECO:0000256" key="6">
    <source>
        <dbReference type="ARBA" id="ARBA00022989"/>
    </source>
</evidence>
<dbReference type="KEGG" id="ppsr:I6J18_22815"/>
<keyword evidence="7 8" id="KW-0472">Membrane</keyword>
<dbReference type="PANTHER" id="PTHR34295">
    <property type="entry name" value="BIOTIN TRANSPORTER BIOY"/>
    <property type="match status" value="1"/>
</dbReference>
<keyword evidence="3 8" id="KW-0813">Transport</keyword>
<evidence type="ECO:0000256" key="3">
    <source>
        <dbReference type="ARBA" id="ARBA00022448"/>
    </source>
</evidence>
<dbReference type="PIRSF" id="PIRSF016661">
    <property type="entry name" value="BioY"/>
    <property type="match status" value="1"/>
</dbReference>
<evidence type="ECO:0000256" key="7">
    <source>
        <dbReference type="ARBA" id="ARBA00023136"/>
    </source>
</evidence>
<comment type="subcellular location">
    <subcellularLocation>
        <location evidence="1 8">Cell membrane</location>
        <topology evidence="1 8">Multi-pass membrane protein</topology>
    </subcellularLocation>
</comment>
<name>A0A974NS02_PERPY</name>
<reference evidence="10 11" key="1">
    <citation type="submission" date="2021-01" db="EMBL/GenBank/DDBJ databases">
        <title>FDA dAtabase for Regulatory Grade micrObial Sequences (FDA-ARGOS): Supporting development and validation of Infectious Disease Dx tests.</title>
        <authorList>
            <person name="Nelson B."/>
            <person name="Plummer A."/>
            <person name="Tallon L."/>
            <person name="Sadzewicz L."/>
            <person name="Zhao X."/>
            <person name="Boylan J."/>
            <person name="Ott S."/>
            <person name="Bowen H."/>
            <person name="Vavikolanu K."/>
            <person name="Mehta A."/>
            <person name="Aluvathingal J."/>
            <person name="Nadendla S."/>
            <person name="Myers T."/>
            <person name="Yan Y."/>
            <person name="Sichtig H."/>
        </authorList>
    </citation>
    <scope>NUCLEOTIDE SEQUENCE [LARGE SCALE GENOMIC DNA]</scope>
    <source>
        <strain evidence="10 11">FDAARGOS_1161</strain>
    </source>
</reference>
<organism evidence="10 11">
    <name type="scientific">Peribacillus psychrosaccharolyticus</name>
    <name type="common">Bacillus psychrosaccharolyticus</name>
    <dbReference type="NCBI Taxonomy" id="1407"/>
    <lineage>
        <taxon>Bacteria</taxon>
        <taxon>Bacillati</taxon>
        <taxon>Bacillota</taxon>
        <taxon>Bacilli</taxon>
        <taxon>Bacillales</taxon>
        <taxon>Bacillaceae</taxon>
        <taxon>Peribacillus</taxon>
    </lineage>
</organism>
<feature type="transmembrane region" description="Helical" evidence="9">
    <location>
        <begin position="102"/>
        <end position="124"/>
    </location>
</feature>
<proteinExistence type="inferred from homology"/>
<evidence type="ECO:0000256" key="8">
    <source>
        <dbReference type="PIRNR" id="PIRNR016661"/>
    </source>
</evidence>
<dbReference type="GO" id="GO:0015225">
    <property type="term" value="F:biotin transmembrane transporter activity"/>
    <property type="evidence" value="ECO:0007669"/>
    <property type="project" value="UniProtKB-UniRule"/>
</dbReference>
<dbReference type="Pfam" id="PF02632">
    <property type="entry name" value="BioY"/>
    <property type="match status" value="1"/>
</dbReference>
<sequence length="181" mass="18951">MMIISIFTAIICILAQVTIPLPIVPITGQTLAIGLAATILGSRKGTLAVGLYLILGAVGLPVFAGMSGGVGIIVGPTGGYLLSYLPVAFLTGFLLEKTKFTIFNAILANILGMILTLVLGTLWLKVTLSLTWTAAFYSGSAPFILVGLIKAFLAGYLGITVYQRLKSARLLPVNTKKSGSY</sequence>
<keyword evidence="4 8" id="KW-1003">Cell membrane</keyword>
<evidence type="ECO:0000256" key="2">
    <source>
        <dbReference type="ARBA" id="ARBA00010692"/>
    </source>
</evidence>
<dbReference type="InterPro" id="IPR003784">
    <property type="entry name" value="BioY"/>
</dbReference>
<evidence type="ECO:0000313" key="11">
    <source>
        <dbReference type="Proteomes" id="UP000595254"/>
    </source>
</evidence>
<feature type="transmembrane region" description="Helical" evidence="9">
    <location>
        <begin position="49"/>
        <end position="73"/>
    </location>
</feature>
<dbReference type="EMBL" id="CP068053">
    <property type="protein sequence ID" value="QQT02806.1"/>
    <property type="molecule type" value="Genomic_DNA"/>
</dbReference>
<evidence type="ECO:0000313" key="10">
    <source>
        <dbReference type="EMBL" id="QQT02806.1"/>
    </source>
</evidence>
<dbReference type="RefSeq" id="WP_040376141.1">
    <property type="nucleotide sequence ID" value="NZ_CP068053.1"/>
</dbReference>
<protein>
    <recommendedName>
        <fullName evidence="8">Biotin transporter</fullName>
    </recommendedName>
</protein>
<comment type="similarity">
    <text evidence="2 8">Belongs to the BioY family.</text>
</comment>
<accession>A0A974NS02</accession>
<gene>
    <name evidence="10" type="ORF">I6J18_22815</name>
</gene>
<feature type="transmembrane region" description="Helical" evidence="9">
    <location>
        <begin position="79"/>
        <end position="95"/>
    </location>
</feature>
<feature type="transmembrane region" description="Helical" evidence="9">
    <location>
        <begin position="136"/>
        <end position="159"/>
    </location>
</feature>
<dbReference type="Gene3D" id="1.10.1760.20">
    <property type="match status" value="1"/>
</dbReference>
<keyword evidence="5 9" id="KW-0812">Transmembrane</keyword>
<keyword evidence="6 9" id="KW-1133">Transmembrane helix</keyword>
<evidence type="ECO:0000256" key="4">
    <source>
        <dbReference type="ARBA" id="ARBA00022475"/>
    </source>
</evidence>
<dbReference type="GO" id="GO:0005886">
    <property type="term" value="C:plasma membrane"/>
    <property type="evidence" value="ECO:0007669"/>
    <property type="project" value="UniProtKB-SubCell"/>
</dbReference>
<evidence type="ECO:0000256" key="5">
    <source>
        <dbReference type="ARBA" id="ARBA00022692"/>
    </source>
</evidence>
<dbReference type="Proteomes" id="UP000595254">
    <property type="component" value="Chromosome"/>
</dbReference>
<evidence type="ECO:0000256" key="1">
    <source>
        <dbReference type="ARBA" id="ARBA00004651"/>
    </source>
</evidence>